<reference evidence="12 13" key="1">
    <citation type="submission" date="2016-10" db="EMBL/GenBank/DDBJ databases">
        <title>Genome sequence of the basidiomycete white-rot fungus Trametes pubescens.</title>
        <authorList>
            <person name="Makela M.R."/>
            <person name="Granchi Z."/>
            <person name="Peng M."/>
            <person name="De Vries R.P."/>
            <person name="Grigoriev I."/>
            <person name="Riley R."/>
            <person name="Hilden K."/>
        </authorList>
    </citation>
    <scope>NUCLEOTIDE SEQUENCE [LARGE SCALE GENOMIC DNA]</scope>
    <source>
        <strain evidence="12 13">FBCC735</strain>
    </source>
</reference>
<feature type="transmembrane region" description="Helical" evidence="10">
    <location>
        <begin position="356"/>
        <end position="382"/>
    </location>
</feature>
<dbReference type="PRINTS" id="PR00121">
    <property type="entry name" value="NAKATPASE"/>
</dbReference>
<evidence type="ECO:0000256" key="5">
    <source>
        <dbReference type="ARBA" id="ARBA00022840"/>
    </source>
</evidence>
<dbReference type="GO" id="GO:1990573">
    <property type="term" value="P:potassium ion import across plasma membrane"/>
    <property type="evidence" value="ECO:0007669"/>
    <property type="project" value="TreeGrafter"/>
</dbReference>
<dbReference type="Pfam" id="PF08282">
    <property type="entry name" value="Hydrolase_3"/>
    <property type="match status" value="1"/>
</dbReference>
<dbReference type="Proteomes" id="UP000184267">
    <property type="component" value="Unassembled WGS sequence"/>
</dbReference>
<dbReference type="GO" id="GO:1902600">
    <property type="term" value="P:proton transmembrane transport"/>
    <property type="evidence" value="ECO:0007669"/>
    <property type="project" value="TreeGrafter"/>
</dbReference>
<dbReference type="FunFam" id="3.40.50.1000:FF:000083">
    <property type="entry name" value="Sodium/potassium-transporting ATPase subunit alpha"/>
    <property type="match status" value="1"/>
</dbReference>
<dbReference type="GO" id="GO:0006883">
    <property type="term" value="P:intracellular sodium ion homeostasis"/>
    <property type="evidence" value="ECO:0007669"/>
    <property type="project" value="TreeGrafter"/>
</dbReference>
<dbReference type="Pfam" id="PF00689">
    <property type="entry name" value="Cation_ATPase_C"/>
    <property type="match status" value="1"/>
</dbReference>
<feature type="transmembrane region" description="Helical" evidence="10">
    <location>
        <begin position="154"/>
        <end position="177"/>
    </location>
</feature>
<keyword evidence="3 10" id="KW-0812">Transmembrane</keyword>
<dbReference type="PROSITE" id="PS00154">
    <property type="entry name" value="ATPASE_E1_E2"/>
    <property type="match status" value="1"/>
</dbReference>
<dbReference type="STRING" id="154538.A0A1M2V585"/>
<dbReference type="InterPro" id="IPR023299">
    <property type="entry name" value="ATPase_P-typ_cyto_dom_N"/>
</dbReference>
<feature type="transmembrane region" description="Helical" evidence="10">
    <location>
        <begin position="1050"/>
        <end position="1068"/>
    </location>
</feature>
<dbReference type="SUPFAM" id="SSF56784">
    <property type="entry name" value="HAD-like"/>
    <property type="match status" value="1"/>
</dbReference>
<dbReference type="Pfam" id="PF13246">
    <property type="entry name" value="Cation_ATPase"/>
    <property type="match status" value="1"/>
</dbReference>
<evidence type="ECO:0000256" key="2">
    <source>
        <dbReference type="ARBA" id="ARBA00022475"/>
    </source>
</evidence>
<dbReference type="PANTHER" id="PTHR43294:SF21">
    <property type="entry name" value="CATION TRANSPORTING ATPASE"/>
    <property type="match status" value="1"/>
</dbReference>
<dbReference type="SUPFAM" id="SSF81665">
    <property type="entry name" value="Calcium ATPase, transmembrane domain M"/>
    <property type="match status" value="1"/>
</dbReference>
<dbReference type="SFLD" id="SFLDS00003">
    <property type="entry name" value="Haloacid_Dehalogenase"/>
    <property type="match status" value="1"/>
</dbReference>
<feature type="transmembrane region" description="Helical" evidence="10">
    <location>
        <begin position="976"/>
        <end position="999"/>
    </location>
</feature>
<dbReference type="PANTHER" id="PTHR43294">
    <property type="entry name" value="SODIUM/POTASSIUM-TRANSPORTING ATPASE SUBUNIT ALPHA"/>
    <property type="match status" value="1"/>
</dbReference>
<keyword evidence="13" id="KW-1185">Reference proteome</keyword>
<keyword evidence="8 10" id="KW-0472">Membrane</keyword>
<dbReference type="GO" id="GO:0030007">
    <property type="term" value="P:intracellular potassium ion homeostasis"/>
    <property type="evidence" value="ECO:0007669"/>
    <property type="project" value="TreeGrafter"/>
</dbReference>
<evidence type="ECO:0000256" key="4">
    <source>
        <dbReference type="ARBA" id="ARBA00022741"/>
    </source>
</evidence>
<comment type="caution">
    <text evidence="12">The sequence shown here is derived from an EMBL/GenBank/DDBJ whole genome shotgun (WGS) entry which is preliminary data.</text>
</comment>
<dbReference type="AlphaFoldDB" id="A0A1M2V585"/>
<evidence type="ECO:0000313" key="12">
    <source>
        <dbReference type="EMBL" id="OJT02775.1"/>
    </source>
</evidence>
<feature type="region of interest" description="Disordered" evidence="9">
    <location>
        <begin position="1"/>
        <end position="32"/>
    </location>
</feature>
<protein>
    <submittedName>
        <fullName evidence="12">Sodium/potassium-transporting ATPase subunit alpha-1</fullName>
    </submittedName>
</protein>
<accession>A0A1M2V585</accession>
<dbReference type="Gene3D" id="3.40.50.1000">
    <property type="entry name" value="HAD superfamily/HAD-like"/>
    <property type="match status" value="1"/>
</dbReference>
<dbReference type="SUPFAM" id="SSF81653">
    <property type="entry name" value="Calcium ATPase, transduction domain A"/>
    <property type="match status" value="1"/>
</dbReference>
<dbReference type="SMART" id="SM00831">
    <property type="entry name" value="Cation_ATPase_N"/>
    <property type="match status" value="1"/>
</dbReference>
<evidence type="ECO:0000313" key="13">
    <source>
        <dbReference type="Proteomes" id="UP000184267"/>
    </source>
</evidence>
<dbReference type="InterPro" id="IPR036412">
    <property type="entry name" value="HAD-like_sf"/>
</dbReference>
<comment type="subcellular location">
    <subcellularLocation>
        <location evidence="1">Cell membrane</location>
        <topology evidence="1">Multi-pass membrane protein</topology>
    </subcellularLocation>
</comment>
<sequence>MPSSSSSDTDKEGVLSTTFSRAPAPVHAHRPRGHEIQIQYRTLSLHVDSYVDGKEKPVEAKTADPASALRQIDVHGLSVDEVYTRFSTSPTLGLENDAIERRSKAGKNVISSPPTQYWKKGLNYVFGGFNFLMWIAFIVTVLSYEPLGAPNPAAFNLGVAVLLLLVIIISSTFYALVDWHASRIMNSIKTLIAEDASVIRNGEHQTIPARDLVVGDVVTLSMGDRVPADLRLVQISNDVRFDRSLLTGESDMIAGTLDMTSNNALETRNLALTSTFVVQGSCTGVVFAVGDKTVMGRIVAMSGKTKMELTTVQREIWYFTKIISTLALGLFCIALIVWAAWLRKSFPGFETASQAIVNSIGCLTAFVPQGLPVCVALSLTIVAKRMAKRNVLVKNLATIETLGCMSVLCSDKTGTLTMGKMVSHDHLLRKSSPFDHLPQSVQNVAFVDAELGVQEIKERLSAEGASSSAPKAILMVARLCNGAKFDSATAHLPIEERQVKGDATDTAVLRFAETLSATSTPTLPESYEKFFEIPFNSKNKWMLTAIRPRSTPDAKPDPSTWMLVKGAPDVLSRKCTEVMQADGTVVPLTPALRSQIFGSQERWSSEGQRVLALCRRSLDALAIEPGMSANDLEELMNSQMRGLTLVGLVGIRDAPRPDVPGAVATIRRAGVRVFMVTGDFKLTAVAIARQVGIITQEKVDTLQDLRASASTKRFQTLKASEMKPLEEEGERALVLTGDDIESLQDADWNSVVGSYTEIVFARTTPEQKLRIVENTKARGDNTVAVTGDGVNDAPALKASDIGVAMGAGSDVAKEAASMILLNNDFTSIVVAIEMGRLVFDNLKKVISYLMPAGSYSEFVPVFCNTFLGMQLALSSYLQVCFCITNDVVMSISLMYEKPEADLMLRKPRNARTDRLTDWRFFVQVYLFIGLMMWPCAMSMWFLYMKEQGLGFYDVILVYNKWTDGFHGYTMDQLTDFVSVGQCIYYVTLVFMQYGGLLAVRNRRVSILQSNPLWGPRRNLVVPVGMVATALIAVVNLYGPGLQRVFVTTPIPGMFWGIPFAFAVGILAMDEGRKLLVRTYPNSLVAKAAW</sequence>
<feature type="transmembrane region" description="Helical" evidence="10">
    <location>
        <begin position="1019"/>
        <end position="1038"/>
    </location>
</feature>
<feature type="transmembrane region" description="Helical" evidence="10">
    <location>
        <begin position="920"/>
        <end position="943"/>
    </location>
</feature>
<dbReference type="GO" id="GO:0005524">
    <property type="term" value="F:ATP binding"/>
    <property type="evidence" value="ECO:0007669"/>
    <property type="project" value="UniProtKB-KW"/>
</dbReference>
<dbReference type="InterPro" id="IPR001757">
    <property type="entry name" value="P_typ_ATPase"/>
</dbReference>
<dbReference type="Pfam" id="PF00122">
    <property type="entry name" value="E1-E2_ATPase"/>
    <property type="match status" value="1"/>
</dbReference>
<feature type="transmembrane region" description="Helical" evidence="10">
    <location>
        <begin position="316"/>
        <end position="341"/>
    </location>
</feature>
<keyword evidence="5" id="KW-0067">ATP-binding</keyword>
<dbReference type="OrthoDB" id="158672at2759"/>
<evidence type="ECO:0000256" key="3">
    <source>
        <dbReference type="ARBA" id="ARBA00022692"/>
    </source>
</evidence>
<evidence type="ECO:0000256" key="6">
    <source>
        <dbReference type="ARBA" id="ARBA00022967"/>
    </source>
</evidence>
<dbReference type="InterPro" id="IPR059000">
    <property type="entry name" value="ATPase_P-type_domA"/>
</dbReference>
<dbReference type="Gene3D" id="2.70.150.10">
    <property type="entry name" value="Calcium-transporting ATPase, cytoplasmic transduction domain A"/>
    <property type="match status" value="1"/>
</dbReference>
<evidence type="ECO:0000256" key="8">
    <source>
        <dbReference type="ARBA" id="ARBA00023136"/>
    </source>
</evidence>
<feature type="transmembrane region" description="Helical" evidence="10">
    <location>
        <begin position="121"/>
        <end position="142"/>
    </location>
</feature>
<dbReference type="GO" id="GO:0036376">
    <property type="term" value="P:sodium ion export across plasma membrane"/>
    <property type="evidence" value="ECO:0007669"/>
    <property type="project" value="TreeGrafter"/>
</dbReference>
<dbReference type="SFLD" id="SFLDF00027">
    <property type="entry name" value="p-type_atpase"/>
    <property type="match status" value="1"/>
</dbReference>
<dbReference type="InterPro" id="IPR023214">
    <property type="entry name" value="HAD_sf"/>
</dbReference>
<keyword evidence="6" id="KW-1278">Translocase</keyword>
<dbReference type="InterPro" id="IPR023298">
    <property type="entry name" value="ATPase_P-typ_TM_dom_sf"/>
</dbReference>
<dbReference type="Gene3D" id="3.40.1110.10">
    <property type="entry name" value="Calcium-transporting ATPase, cytoplasmic domain N"/>
    <property type="match status" value="1"/>
</dbReference>
<evidence type="ECO:0000256" key="10">
    <source>
        <dbReference type="SAM" id="Phobius"/>
    </source>
</evidence>
<evidence type="ECO:0000259" key="11">
    <source>
        <dbReference type="SMART" id="SM00831"/>
    </source>
</evidence>
<dbReference type="GO" id="GO:0005886">
    <property type="term" value="C:plasma membrane"/>
    <property type="evidence" value="ECO:0007669"/>
    <property type="project" value="UniProtKB-SubCell"/>
</dbReference>
<evidence type="ECO:0000256" key="9">
    <source>
        <dbReference type="SAM" id="MobiDB-lite"/>
    </source>
</evidence>
<gene>
    <name evidence="12" type="ORF">TRAPUB_6631</name>
</gene>
<dbReference type="Gene3D" id="1.20.1110.10">
    <property type="entry name" value="Calcium-transporting ATPase, transmembrane domain"/>
    <property type="match status" value="1"/>
</dbReference>
<dbReference type="Pfam" id="PF00690">
    <property type="entry name" value="Cation_ATPase_N"/>
    <property type="match status" value="1"/>
</dbReference>
<evidence type="ECO:0000256" key="1">
    <source>
        <dbReference type="ARBA" id="ARBA00004651"/>
    </source>
</evidence>
<dbReference type="PRINTS" id="PR00119">
    <property type="entry name" value="CATATPASE"/>
</dbReference>
<dbReference type="InterPro" id="IPR008250">
    <property type="entry name" value="ATPase_P-typ_transduc_dom_A_sf"/>
</dbReference>
<dbReference type="InterPro" id="IPR044492">
    <property type="entry name" value="P_typ_ATPase_HD_dom"/>
</dbReference>
<keyword evidence="4" id="KW-0547">Nucleotide-binding</keyword>
<dbReference type="EMBL" id="MNAD01001649">
    <property type="protein sequence ID" value="OJT02775.1"/>
    <property type="molecule type" value="Genomic_DNA"/>
</dbReference>
<dbReference type="InterPro" id="IPR018303">
    <property type="entry name" value="ATPase_P-typ_P_site"/>
</dbReference>
<dbReference type="OMA" id="MMWPCAM"/>
<feature type="domain" description="Cation-transporting P-type ATPase N-terminal" evidence="11">
    <location>
        <begin position="73"/>
        <end position="145"/>
    </location>
</feature>
<dbReference type="FunFam" id="3.40.50.1000:FF:000001">
    <property type="entry name" value="Phospholipid-transporting ATPase IC"/>
    <property type="match status" value="1"/>
</dbReference>
<dbReference type="InterPro" id="IPR006068">
    <property type="entry name" value="ATPase_P-typ_cation-transptr_C"/>
</dbReference>
<dbReference type="GO" id="GO:0016887">
    <property type="term" value="F:ATP hydrolysis activity"/>
    <property type="evidence" value="ECO:0007669"/>
    <property type="project" value="InterPro"/>
</dbReference>
<dbReference type="InterPro" id="IPR050510">
    <property type="entry name" value="Cation_transp_ATPase_P-type"/>
</dbReference>
<dbReference type="SUPFAM" id="SSF81660">
    <property type="entry name" value="Metal cation-transporting ATPase, ATP-binding domain N"/>
    <property type="match status" value="1"/>
</dbReference>
<organism evidence="12 13">
    <name type="scientific">Trametes pubescens</name>
    <name type="common">White-rot fungus</name>
    <dbReference type="NCBI Taxonomy" id="154538"/>
    <lineage>
        <taxon>Eukaryota</taxon>
        <taxon>Fungi</taxon>
        <taxon>Dikarya</taxon>
        <taxon>Basidiomycota</taxon>
        <taxon>Agaricomycotina</taxon>
        <taxon>Agaricomycetes</taxon>
        <taxon>Polyporales</taxon>
        <taxon>Polyporaceae</taxon>
        <taxon>Trametes</taxon>
    </lineage>
</organism>
<evidence type="ECO:0000256" key="7">
    <source>
        <dbReference type="ARBA" id="ARBA00022989"/>
    </source>
</evidence>
<dbReference type="GO" id="GO:0005391">
    <property type="term" value="F:P-type sodium:potassium-exchanging transporter activity"/>
    <property type="evidence" value="ECO:0007669"/>
    <property type="project" value="TreeGrafter"/>
</dbReference>
<keyword evidence="7 10" id="KW-1133">Transmembrane helix</keyword>
<dbReference type="SFLD" id="SFLDG00002">
    <property type="entry name" value="C1.7:_P-type_atpase_like"/>
    <property type="match status" value="1"/>
</dbReference>
<keyword evidence="2" id="KW-1003">Cell membrane</keyword>
<proteinExistence type="predicted"/>
<dbReference type="InterPro" id="IPR004014">
    <property type="entry name" value="ATPase_P-typ_cation-transptr_N"/>
</dbReference>
<name>A0A1M2V585_TRAPU</name>
<dbReference type="NCBIfam" id="TIGR01494">
    <property type="entry name" value="ATPase_P-type"/>
    <property type="match status" value="2"/>
</dbReference>